<dbReference type="Pfam" id="PF01699">
    <property type="entry name" value="Na_Ca_ex"/>
    <property type="match status" value="2"/>
</dbReference>
<evidence type="ECO:0000256" key="4">
    <source>
        <dbReference type="ARBA" id="ARBA00022692"/>
    </source>
</evidence>
<dbReference type="InterPro" id="IPR004837">
    <property type="entry name" value="NaCa_Exmemb"/>
</dbReference>
<feature type="region of interest" description="Disordered" evidence="7">
    <location>
        <begin position="498"/>
        <end position="680"/>
    </location>
</feature>
<comment type="similarity">
    <text evidence="2">Belongs to the Ca(2+):cation antiporter (CaCA) (TC 2.A.19) family.</text>
</comment>
<feature type="transmembrane region" description="Helical" evidence="8">
    <location>
        <begin position="190"/>
        <end position="211"/>
    </location>
</feature>
<name>A0A9Q9B5J6_9PEZI</name>
<evidence type="ECO:0000256" key="1">
    <source>
        <dbReference type="ARBA" id="ARBA00004141"/>
    </source>
</evidence>
<accession>A0A9Q9B5J6</accession>
<feature type="compositionally biased region" description="Polar residues" evidence="7">
    <location>
        <begin position="765"/>
        <end position="774"/>
    </location>
</feature>
<feature type="transmembrane region" description="Helical" evidence="8">
    <location>
        <begin position="151"/>
        <end position="170"/>
    </location>
</feature>
<evidence type="ECO:0000256" key="5">
    <source>
        <dbReference type="ARBA" id="ARBA00022989"/>
    </source>
</evidence>
<feature type="domain" description="Sodium/calcium exchanger membrane region" evidence="9">
    <location>
        <begin position="925"/>
        <end position="1088"/>
    </location>
</feature>
<keyword evidence="5 8" id="KW-1133">Transmembrane helix</keyword>
<dbReference type="Proteomes" id="UP001056384">
    <property type="component" value="Chromosome 10"/>
</dbReference>
<feature type="region of interest" description="Disordered" evidence="7">
    <location>
        <begin position="742"/>
        <end position="802"/>
    </location>
</feature>
<evidence type="ECO:0000259" key="9">
    <source>
        <dbReference type="Pfam" id="PF01699"/>
    </source>
</evidence>
<dbReference type="GO" id="GO:0008324">
    <property type="term" value="F:monoatomic cation transmembrane transporter activity"/>
    <property type="evidence" value="ECO:0007669"/>
    <property type="project" value="TreeGrafter"/>
</dbReference>
<evidence type="ECO:0000313" key="10">
    <source>
        <dbReference type="EMBL" id="USW57762.1"/>
    </source>
</evidence>
<feature type="compositionally biased region" description="Basic and acidic residues" evidence="7">
    <location>
        <begin position="786"/>
        <end position="799"/>
    </location>
</feature>
<dbReference type="PANTHER" id="PTHR12266">
    <property type="entry name" value="NA+/CA2+ K+ INDEPENDENT EXCHANGER"/>
    <property type="match status" value="1"/>
</dbReference>
<feature type="compositionally biased region" description="Polar residues" evidence="7">
    <location>
        <begin position="634"/>
        <end position="648"/>
    </location>
</feature>
<sequence>MAKSTIHDHMHSAAPRPSIAKRPKYRAARAFYIFLFIGTCFAAYSLLTHPYAERQSPPQALYARDLDQPISSLGGDEECRLVHKAKDQCAYIRAHCPDDEGGFTAYLELYFCRLKTAKPVAFIILISWLGLLFSTIGIAASDFFCIDLSTIAGILGMSESVAGVTFLAFGNGSPDVFSTFAAMSTDSGSLAVGELFGAAGFITAVVAGSMALIRPFHVAKKSFIRDVGFFTVAAAFSMVFLWDGHLHFWECATMVIYYILYVAFVVGWHWWLGRRRRRREKDAAVRGHFIPVEDELGVEEEEPYQDDPEETAESRRPSLSRGASREDWAALEGGSARLYNDGNEDDEEEARDRWMSELASNMRLTRPTRSRKNTVTAVRPSLVGALEFQAVLKSLQKSRNIQTIPMDSRRYSDDPTYTTAQQQDQLSSVSDPATRPPYEILITDEENTTPTVQTHIDHPTLEIPQSAPAGRTRAVSVNDAAALRVNTDLQRLSPVQSDDNLIDLGKPGHRKTDSLAVPTLDGGHALKSPVLTVEPATPRREVPVRRPRSKTDARPRSSLLTPEDARGRPGTSDYFTPRAPSRHGTDSPPDDPSQPARVPSARTLPKIIIPGKDRSPGSSRSTSPFPAYRDFPSPSVTGSDRSPLSTGPPSIYLPGPELSSVASPESIAADDSAEQERPRRPDRLARIWPYKILPPPGVMISTLFPTIYHWHEKTWWEKCLGVVAAPSVFCLTITLPVVENDKESERSDSVSEHPHKDVSWDSARSKSTTALQTPGSGGIKGLSPEWMHDPDTPHPHSIETDGVAGMGNSASVAVHAEQHYRNNYGTTGPHHASISGEPQAMDHSIIDDVQEKPELWNRWLTLVQLFTAPVFIVLSIYLQAPDGLSTSWLIRAILISLAVSAVLLVPILLTTTPTHRPEPYRIILSLAGFVVAIAWISAIAAQVVGALKALAVILNMSHAIMGLTIFAVGNSLGDLVADVTVAKLGYPVMALSACFGGPMLNILLGVGLSGSYILIKGAERRHEKHPGKGIKFRSYHMKVSKTLIVSGVTLLITLVGLLIAVPLNKWVLSRKIGWALIALWTISTIFNVVIEVTGLLGDAESMFHIGQG</sequence>
<feature type="transmembrane region" description="Helical" evidence="8">
    <location>
        <begin position="859"/>
        <end position="878"/>
    </location>
</feature>
<feature type="compositionally biased region" description="Polar residues" evidence="7">
    <location>
        <begin position="415"/>
        <end position="431"/>
    </location>
</feature>
<keyword evidence="6 8" id="KW-0472">Membrane</keyword>
<dbReference type="InterPro" id="IPR051359">
    <property type="entry name" value="CaCA_antiporter"/>
</dbReference>
<keyword evidence="11" id="KW-1185">Reference proteome</keyword>
<feature type="compositionally biased region" description="Basic and acidic residues" evidence="7">
    <location>
        <begin position="742"/>
        <end position="759"/>
    </location>
</feature>
<protein>
    <submittedName>
        <fullName evidence="10">Sodium/calcium exchanger membrane region, NCX, central ion-binding domain superfamily</fullName>
    </submittedName>
</protein>
<feature type="compositionally biased region" description="Acidic residues" evidence="7">
    <location>
        <begin position="298"/>
        <end position="311"/>
    </location>
</feature>
<evidence type="ECO:0000256" key="7">
    <source>
        <dbReference type="SAM" id="MobiDB-lite"/>
    </source>
</evidence>
<dbReference type="GO" id="GO:0016020">
    <property type="term" value="C:membrane"/>
    <property type="evidence" value="ECO:0007669"/>
    <property type="project" value="UniProtKB-SubCell"/>
</dbReference>
<feature type="transmembrane region" description="Helical" evidence="8">
    <location>
        <begin position="254"/>
        <end position="272"/>
    </location>
</feature>
<dbReference type="AlphaFoldDB" id="A0A9Q9B5J6"/>
<keyword evidence="3" id="KW-0813">Transport</keyword>
<proteinExistence type="inferred from homology"/>
<reference evidence="10" key="1">
    <citation type="submission" date="2022-06" db="EMBL/GenBank/DDBJ databases">
        <title>Complete genome sequences of two strains of the flax pathogen Septoria linicola.</title>
        <authorList>
            <person name="Lapalu N."/>
            <person name="Simon A."/>
            <person name="Demenou B."/>
            <person name="Paumier D."/>
            <person name="Guillot M.-P."/>
            <person name="Gout L."/>
            <person name="Valade R."/>
        </authorList>
    </citation>
    <scope>NUCLEOTIDE SEQUENCE</scope>
    <source>
        <strain evidence="10">SE15195</strain>
    </source>
</reference>
<feature type="region of interest" description="Disordered" evidence="7">
    <location>
        <begin position="403"/>
        <end position="435"/>
    </location>
</feature>
<feature type="transmembrane region" description="Helical" evidence="8">
    <location>
        <begin position="1072"/>
        <end position="1096"/>
    </location>
</feature>
<keyword evidence="4 8" id="KW-0812">Transmembrane</keyword>
<evidence type="ECO:0000256" key="8">
    <source>
        <dbReference type="SAM" id="Phobius"/>
    </source>
</evidence>
<feature type="transmembrane region" description="Helical" evidence="8">
    <location>
        <begin position="890"/>
        <end position="910"/>
    </location>
</feature>
<feature type="transmembrane region" description="Helical" evidence="8">
    <location>
        <begin position="1039"/>
        <end position="1060"/>
    </location>
</feature>
<feature type="region of interest" description="Disordered" evidence="7">
    <location>
        <begin position="298"/>
        <end position="327"/>
    </location>
</feature>
<dbReference type="PANTHER" id="PTHR12266:SF0">
    <property type="entry name" value="MITOCHONDRIAL SODIUM_CALCIUM EXCHANGER PROTEIN"/>
    <property type="match status" value="1"/>
</dbReference>
<feature type="transmembrane region" description="Helical" evidence="8">
    <location>
        <begin position="223"/>
        <end position="242"/>
    </location>
</feature>
<dbReference type="InterPro" id="IPR044880">
    <property type="entry name" value="NCX_ion-bd_dom_sf"/>
</dbReference>
<evidence type="ECO:0000313" key="11">
    <source>
        <dbReference type="Proteomes" id="UP001056384"/>
    </source>
</evidence>
<feature type="compositionally biased region" description="Basic and acidic residues" evidence="7">
    <location>
        <begin position="537"/>
        <end position="555"/>
    </location>
</feature>
<feature type="transmembrane region" description="Helical" evidence="8">
    <location>
        <begin position="120"/>
        <end position="139"/>
    </location>
</feature>
<feature type="transmembrane region" description="Helical" evidence="8">
    <location>
        <begin position="949"/>
        <end position="968"/>
    </location>
</feature>
<dbReference type="GO" id="GO:0006874">
    <property type="term" value="P:intracellular calcium ion homeostasis"/>
    <property type="evidence" value="ECO:0007669"/>
    <property type="project" value="TreeGrafter"/>
</dbReference>
<gene>
    <name evidence="10" type="ORF">Slin15195_G110810</name>
</gene>
<evidence type="ECO:0000256" key="6">
    <source>
        <dbReference type="ARBA" id="ARBA00023136"/>
    </source>
</evidence>
<evidence type="ECO:0000256" key="2">
    <source>
        <dbReference type="ARBA" id="ARBA00008170"/>
    </source>
</evidence>
<evidence type="ECO:0000256" key="3">
    <source>
        <dbReference type="ARBA" id="ARBA00022448"/>
    </source>
</evidence>
<feature type="transmembrane region" description="Helical" evidence="8">
    <location>
        <begin position="30"/>
        <end position="47"/>
    </location>
</feature>
<comment type="subcellular location">
    <subcellularLocation>
        <location evidence="1">Membrane</location>
        <topology evidence="1">Multi-pass membrane protein</topology>
    </subcellularLocation>
</comment>
<dbReference type="Gene3D" id="1.20.1420.30">
    <property type="entry name" value="NCX, central ion-binding region"/>
    <property type="match status" value="2"/>
</dbReference>
<feature type="domain" description="Sodium/calcium exchanger membrane region" evidence="9">
    <location>
        <begin position="127"/>
        <end position="266"/>
    </location>
</feature>
<organism evidence="10 11">
    <name type="scientific">Septoria linicola</name>
    <dbReference type="NCBI Taxonomy" id="215465"/>
    <lineage>
        <taxon>Eukaryota</taxon>
        <taxon>Fungi</taxon>
        <taxon>Dikarya</taxon>
        <taxon>Ascomycota</taxon>
        <taxon>Pezizomycotina</taxon>
        <taxon>Dothideomycetes</taxon>
        <taxon>Dothideomycetidae</taxon>
        <taxon>Mycosphaerellales</taxon>
        <taxon>Mycosphaerellaceae</taxon>
        <taxon>Septoria</taxon>
    </lineage>
</organism>
<feature type="transmembrane region" description="Helical" evidence="8">
    <location>
        <begin position="922"/>
        <end position="943"/>
    </location>
</feature>
<dbReference type="EMBL" id="CP099427">
    <property type="protein sequence ID" value="USW57762.1"/>
    <property type="molecule type" value="Genomic_DNA"/>
</dbReference>